<evidence type="ECO:0000256" key="1">
    <source>
        <dbReference type="SAM" id="SignalP"/>
    </source>
</evidence>
<evidence type="ECO:0008006" key="4">
    <source>
        <dbReference type="Google" id="ProtNLM"/>
    </source>
</evidence>
<feature type="chain" id="PRO_5043730048" description="Secreted protein" evidence="1">
    <location>
        <begin position="18"/>
        <end position="81"/>
    </location>
</feature>
<reference evidence="2" key="1">
    <citation type="thesis" date="2020" institute="ProQuest LLC" country="789 East Eisenhower Parkway, Ann Arbor, MI, USA">
        <title>Comparative Genomics and Chromosome Evolution.</title>
        <authorList>
            <person name="Mudd A.B."/>
        </authorList>
    </citation>
    <scope>NUCLEOTIDE SEQUENCE</scope>
    <source>
        <strain evidence="2">1538</strain>
        <tissue evidence="2">Blood</tissue>
    </source>
</reference>
<sequence length="81" mass="9037">MLALYKSCLIILIVVEGASEVNLKHCTGMHQNPAFTTTQLPYTVLNDWHYQEPPSYTLSLEIATSPYTILRGSRAFGLGNH</sequence>
<dbReference type="Proteomes" id="UP001181693">
    <property type="component" value="Unassembled WGS sequence"/>
</dbReference>
<dbReference type="EMBL" id="DYDO01000001">
    <property type="protein sequence ID" value="DBA32278.1"/>
    <property type="molecule type" value="Genomic_DNA"/>
</dbReference>
<name>A0AAV3AY29_PYXAD</name>
<evidence type="ECO:0000313" key="3">
    <source>
        <dbReference type="Proteomes" id="UP001181693"/>
    </source>
</evidence>
<accession>A0AAV3AY29</accession>
<feature type="signal peptide" evidence="1">
    <location>
        <begin position="1"/>
        <end position="17"/>
    </location>
</feature>
<organism evidence="2 3">
    <name type="scientific">Pyxicephalus adspersus</name>
    <name type="common">African bullfrog</name>
    <dbReference type="NCBI Taxonomy" id="30357"/>
    <lineage>
        <taxon>Eukaryota</taxon>
        <taxon>Metazoa</taxon>
        <taxon>Chordata</taxon>
        <taxon>Craniata</taxon>
        <taxon>Vertebrata</taxon>
        <taxon>Euteleostomi</taxon>
        <taxon>Amphibia</taxon>
        <taxon>Batrachia</taxon>
        <taxon>Anura</taxon>
        <taxon>Neobatrachia</taxon>
        <taxon>Ranoidea</taxon>
        <taxon>Pyxicephalidae</taxon>
        <taxon>Pyxicephalinae</taxon>
        <taxon>Pyxicephalus</taxon>
    </lineage>
</organism>
<evidence type="ECO:0000313" key="2">
    <source>
        <dbReference type="EMBL" id="DBA32278.1"/>
    </source>
</evidence>
<comment type="caution">
    <text evidence="2">The sequence shown here is derived from an EMBL/GenBank/DDBJ whole genome shotgun (WGS) entry which is preliminary data.</text>
</comment>
<gene>
    <name evidence="2" type="ORF">GDO54_000081</name>
</gene>
<proteinExistence type="predicted"/>
<keyword evidence="1" id="KW-0732">Signal</keyword>
<protein>
    <recommendedName>
        <fullName evidence="4">Secreted protein</fullName>
    </recommendedName>
</protein>
<keyword evidence="3" id="KW-1185">Reference proteome</keyword>
<dbReference type="AlphaFoldDB" id="A0AAV3AY29"/>